<dbReference type="PANTHER" id="PTHR14083:SF0">
    <property type="entry name" value="YIP1D-INTERACTING FACTOR 1, ISOFORM C"/>
    <property type="match status" value="1"/>
</dbReference>
<reference evidence="10 11" key="1">
    <citation type="journal article" date="2019" name="Sci. Rep.">
        <title>Orb-weaving spider Araneus ventricosus genome elucidates the spidroin gene catalogue.</title>
        <authorList>
            <person name="Kono N."/>
            <person name="Nakamura H."/>
            <person name="Ohtoshi R."/>
            <person name="Moran D.A.P."/>
            <person name="Shinohara A."/>
            <person name="Yoshida Y."/>
            <person name="Fujiwara M."/>
            <person name="Mori M."/>
            <person name="Tomita M."/>
            <person name="Arakawa K."/>
        </authorList>
    </citation>
    <scope>NUCLEOTIDE SEQUENCE [LARGE SCALE GENOMIC DNA]</scope>
</reference>
<dbReference type="PANTHER" id="PTHR14083">
    <property type="entry name" value="YIP1 INTERACTING FACTOR HOMOLOG YIF1 PROTEIN"/>
    <property type="match status" value="1"/>
</dbReference>
<dbReference type="GO" id="GO:0015031">
    <property type="term" value="P:protein transport"/>
    <property type="evidence" value="ECO:0007669"/>
    <property type="project" value="UniProtKB-KW"/>
</dbReference>
<keyword evidence="7 9" id="KW-0333">Golgi apparatus</keyword>
<keyword evidence="6 9" id="KW-1133">Transmembrane helix</keyword>
<accession>A0A4Y2JRK4</accession>
<dbReference type="GO" id="GO:0030134">
    <property type="term" value="C:COPII-coated ER to Golgi transport vesicle"/>
    <property type="evidence" value="ECO:0007669"/>
    <property type="project" value="TreeGrafter"/>
</dbReference>
<evidence type="ECO:0000256" key="9">
    <source>
        <dbReference type="RuleBase" id="RU368073"/>
    </source>
</evidence>
<comment type="similarity">
    <text evidence="1 9">Belongs to the YIF1 family.</text>
</comment>
<comment type="function">
    <text evidence="9">Has a role in transport between endoplasmic reticulum and Golgi.</text>
</comment>
<keyword evidence="3 9" id="KW-0812">Transmembrane</keyword>
<gene>
    <name evidence="10" type="ORF">AVEN_137532_1</name>
</gene>
<name>A0A4Y2JRK4_ARAVE</name>
<feature type="transmembrane region" description="Helical" evidence="9">
    <location>
        <begin position="106"/>
        <end position="123"/>
    </location>
</feature>
<dbReference type="Pfam" id="PF03878">
    <property type="entry name" value="YIF1"/>
    <property type="match status" value="1"/>
</dbReference>
<comment type="subcellular location">
    <subcellularLocation>
        <location evidence="9">Endoplasmic reticulum membrane</location>
        <topology evidence="9">Multi-pass membrane protein</topology>
    </subcellularLocation>
    <subcellularLocation>
        <location evidence="9">Golgi apparatus membrane</location>
        <topology evidence="9">Multi-pass membrane protein</topology>
    </subcellularLocation>
</comment>
<dbReference type="GO" id="GO:0006888">
    <property type="term" value="P:endoplasmic reticulum to Golgi vesicle-mediated transport"/>
    <property type="evidence" value="ECO:0007669"/>
    <property type="project" value="UniProtKB-UniRule"/>
</dbReference>
<keyword evidence="2 9" id="KW-0813">Transport</keyword>
<comment type="caution">
    <text evidence="10">The sequence shown here is derived from an EMBL/GenBank/DDBJ whole genome shotgun (WGS) entry which is preliminary data.</text>
</comment>
<evidence type="ECO:0000256" key="5">
    <source>
        <dbReference type="ARBA" id="ARBA00022927"/>
    </source>
</evidence>
<dbReference type="EMBL" id="BGPR01003733">
    <property type="protein sequence ID" value="GBM91776.1"/>
    <property type="molecule type" value="Genomic_DNA"/>
</dbReference>
<keyword evidence="4 9" id="KW-0256">Endoplasmic reticulum</keyword>
<comment type="caution">
    <text evidence="9">Lacks conserved residue(s) required for the propagation of feature annotation.</text>
</comment>
<dbReference type="Proteomes" id="UP000499080">
    <property type="component" value="Unassembled WGS sequence"/>
</dbReference>
<dbReference type="InterPro" id="IPR005578">
    <property type="entry name" value="Yif1_fam"/>
</dbReference>
<feature type="transmembrane region" description="Helical" evidence="9">
    <location>
        <begin position="51"/>
        <end position="81"/>
    </location>
</feature>
<dbReference type="AlphaFoldDB" id="A0A4Y2JRK4"/>
<keyword evidence="11" id="KW-1185">Reference proteome</keyword>
<evidence type="ECO:0000256" key="7">
    <source>
        <dbReference type="ARBA" id="ARBA00023034"/>
    </source>
</evidence>
<evidence type="ECO:0000256" key="4">
    <source>
        <dbReference type="ARBA" id="ARBA00022824"/>
    </source>
</evidence>
<dbReference type="OrthoDB" id="337750at2759"/>
<protein>
    <recommendedName>
        <fullName evidence="9">Protein YIF1</fullName>
    </recommendedName>
</protein>
<evidence type="ECO:0000256" key="6">
    <source>
        <dbReference type="ARBA" id="ARBA00022989"/>
    </source>
</evidence>
<dbReference type="GO" id="GO:0005793">
    <property type="term" value="C:endoplasmic reticulum-Golgi intermediate compartment"/>
    <property type="evidence" value="ECO:0007669"/>
    <property type="project" value="UniProtKB-UniRule"/>
</dbReference>
<evidence type="ECO:0000256" key="3">
    <source>
        <dbReference type="ARBA" id="ARBA00022692"/>
    </source>
</evidence>
<organism evidence="10 11">
    <name type="scientific">Araneus ventricosus</name>
    <name type="common">Orbweaver spider</name>
    <name type="synonym">Epeira ventricosa</name>
    <dbReference type="NCBI Taxonomy" id="182803"/>
    <lineage>
        <taxon>Eukaryota</taxon>
        <taxon>Metazoa</taxon>
        <taxon>Ecdysozoa</taxon>
        <taxon>Arthropoda</taxon>
        <taxon>Chelicerata</taxon>
        <taxon>Arachnida</taxon>
        <taxon>Araneae</taxon>
        <taxon>Araneomorphae</taxon>
        <taxon>Entelegynae</taxon>
        <taxon>Araneoidea</taxon>
        <taxon>Araneidae</taxon>
        <taxon>Araneus</taxon>
    </lineage>
</organism>
<evidence type="ECO:0000256" key="8">
    <source>
        <dbReference type="ARBA" id="ARBA00023136"/>
    </source>
</evidence>
<sequence length="137" mass="15042">MPVIKQRDANEDCAKTLASTENKLAEDANTSFIEEESVKDRSPPKQGVNMVAALIACISFKSLGYCVALGYCTLSLGFFLIRTLRVLILPKTTADHFSSSSRHTSYLLLGISIIQPILMYVLTKHLVSPPPTLDVKI</sequence>
<keyword evidence="5 9" id="KW-0653">Protein transport</keyword>
<evidence type="ECO:0000256" key="2">
    <source>
        <dbReference type="ARBA" id="ARBA00022448"/>
    </source>
</evidence>
<keyword evidence="8 9" id="KW-0472">Membrane</keyword>
<evidence type="ECO:0000313" key="10">
    <source>
        <dbReference type="EMBL" id="GBM91776.1"/>
    </source>
</evidence>
<dbReference type="GO" id="GO:0005789">
    <property type="term" value="C:endoplasmic reticulum membrane"/>
    <property type="evidence" value="ECO:0007669"/>
    <property type="project" value="UniProtKB-SubCell"/>
</dbReference>
<proteinExistence type="inferred from homology"/>
<dbReference type="GO" id="GO:0000139">
    <property type="term" value="C:Golgi membrane"/>
    <property type="evidence" value="ECO:0007669"/>
    <property type="project" value="UniProtKB-SubCell"/>
</dbReference>
<evidence type="ECO:0000256" key="1">
    <source>
        <dbReference type="ARBA" id="ARBA00009727"/>
    </source>
</evidence>
<evidence type="ECO:0000313" key="11">
    <source>
        <dbReference type="Proteomes" id="UP000499080"/>
    </source>
</evidence>